<organism evidence="2 4">
    <name type="scientific">Mycobacterium montefiorense</name>
    <dbReference type="NCBI Taxonomy" id="154654"/>
    <lineage>
        <taxon>Bacteria</taxon>
        <taxon>Bacillati</taxon>
        <taxon>Actinomycetota</taxon>
        <taxon>Actinomycetes</taxon>
        <taxon>Mycobacteriales</taxon>
        <taxon>Mycobacteriaceae</taxon>
        <taxon>Mycobacterium</taxon>
        <taxon>Mycobacterium simiae complex</taxon>
    </lineage>
</organism>
<accession>A0AA37UTW5</accession>
<name>A0AA37UTW5_9MYCO</name>
<keyword evidence="3" id="KW-1185">Reference proteome</keyword>
<proteinExistence type="predicted"/>
<dbReference type="Proteomes" id="UP001139505">
    <property type="component" value="Unassembled WGS sequence"/>
</dbReference>
<evidence type="ECO:0000313" key="2">
    <source>
        <dbReference type="EMBL" id="GKU73355.1"/>
    </source>
</evidence>
<dbReference type="AlphaFoldDB" id="A0AA37UTW5"/>
<dbReference type="EMBL" id="BQYH01000021">
    <property type="protein sequence ID" value="GKU73355.1"/>
    <property type="molecule type" value="Genomic_DNA"/>
</dbReference>
<evidence type="ECO:0000313" key="1">
    <source>
        <dbReference type="EMBL" id="GBG37777.1"/>
    </source>
</evidence>
<reference evidence="2" key="4">
    <citation type="submission" date="2022-04" db="EMBL/GenBank/DDBJ databases">
        <authorList>
            <person name="Komine T."/>
            <person name="Fukano H."/>
            <person name="Wada S."/>
        </authorList>
    </citation>
    <scope>NUCLEOTIDE SEQUENCE</scope>
    <source>
        <strain evidence="2">NJB18185</strain>
    </source>
</reference>
<reference evidence="2" key="3">
    <citation type="journal article" date="2022" name="Microbiol. Resour. Announc.">
        <title>Draft Genome Sequences of Eight Mycobacterium montefiorense Strains Isolated from Salamanders in Captivity.</title>
        <authorList>
            <person name="Komine T."/>
            <person name="Ihara H."/>
            <person name="Fukano H."/>
            <person name="Hoshino Y."/>
            <person name="Kurata O."/>
            <person name="Wada S."/>
        </authorList>
    </citation>
    <scope>NUCLEOTIDE SEQUENCE</scope>
    <source>
        <strain evidence="2">NJB18185</strain>
    </source>
</reference>
<dbReference type="EMBL" id="BFCH01000017">
    <property type="protein sequence ID" value="GBG37777.1"/>
    <property type="molecule type" value="Genomic_DNA"/>
</dbReference>
<reference evidence="1" key="1">
    <citation type="journal article" date="2018" name="Genome Announc.">
        <title>Draft Genome Sequence of Mycobacterium montefiorense Isolated from Japanese Black Salamander (Hynobius nigrescens).</title>
        <authorList>
            <person name="Fukano H."/>
            <person name="Yoshida M."/>
            <person name="Shimizu A."/>
            <person name="Iwao H."/>
            <person name="Katayama Y."/>
            <person name="Omatsu T."/>
            <person name="Mizutani T."/>
            <person name="Kurata O."/>
            <person name="Wada S."/>
            <person name="Hoshino Y."/>
        </authorList>
    </citation>
    <scope>NUCLEOTIDE SEQUENCE</scope>
    <source>
        <strain evidence="1">BS</strain>
    </source>
</reference>
<evidence type="ECO:0000313" key="4">
    <source>
        <dbReference type="Proteomes" id="UP001139505"/>
    </source>
</evidence>
<protein>
    <submittedName>
        <fullName evidence="2">Uncharacterized protein</fullName>
    </submittedName>
</protein>
<evidence type="ECO:0000313" key="3">
    <source>
        <dbReference type="Proteomes" id="UP000245060"/>
    </source>
</evidence>
<dbReference type="Proteomes" id="UP000245060">
    <property type="component" value="Unassembled WGS sequence"/>
</dbReference>
<comment type="caution">
    <text evidence="2">The sequence shown here is derived from an EMBL/GenBank/DDBJ whole genome shotgun (WGS) entry which is preliminary data.</text>
</comment>
<reference evidence="3" key="2">
    <citation type="submission" date="2018-04" db="EMBL/GenBank/DDBJ databases">
        <title>Draft genome sequence of Mycobacterium montefiorense isolated from Japanese black salamander.</title>
        <authorList>
            <person name="Fukano H."/>
            <person name="Yoshida M."/>
            <person name="Shimizu A."/>
            <person name="Iwao H."/>
            <person name="Kurata O."/>
            <person name="Katayama Y."/>
            <person name="Omatsu T."/>
            <person name="Mizutani T."/>
            <person name="Wada S."/>
            <person name="Hoshino Y."/>
        </authorList>
    </citation>
    <scope>NUCLEOTIDE SEQUENCE [LARGE SCALE GENOMIC DNA]</scope>
    <source>
        <strain evidence="3">BS</strain>
    </source>
</reference>
<gene>
    <name evidence="1" type="ORF">MmonteBS_21490</name>
    <name evidence="2" type="ORF">NJB18185_31260</name>
</gene>
<sequence>MTTLQTLMNQGTSNLDLVGPIKARACDALNAVRRTRSRGQAAELRVMRRGAERC</sequence>